<comment type="caution">
    <text evidence="2">The sequence shown here is derived from an EMBL/GenBank/DDBJ whole genome shotgun (WGS) entry which is preliminary data.</text>
</comment>
<name>A0ABW2MRF3_9FLAO</name>
<evidence type="ECO:0000313" key="3">
    <source>
        <dbReference type="Proteomes" id="UP001596415"/>
    </source>
</evidence>
<keyword evidence="1" id="KW-0732">Signal</keyword>
<sequence>MKFLFSILMLGFSVTITAQDFFTEADAKGLIDTFFEGFHKGDTLLMQSVLAENVVLQSASVNREGKNVLSVTPMSGFLKSIGSRPEDQVWKEKLLGYEVQIDGNLAHVWTPYEFWYNGTFSHCGANAFTIAKLEEGWKIIHLIDSRRRDDCQQE</sequence>
<accession>A0ABW2MRF3</accession>
<reference evidence="3" key="1">
    <citation type="journal article" date="2019" name="Int. J. Syst. Evol. Microbiol.">
        <title>The Global Catalogue of Microorganisms (GCM) 10K type strain sequencing project: providing services to taxonomists for standard genome sequencing and annotation.</title>
        <authorList>
            <consortium name="The Broad Institute Genomics Platform"/>
            <consortium name="The Broad Institute Genome Sequencing Center for Infectious Disease"/>
            <person name="Wu L."/>
            <person name="Ma J."/>
        </authorList>
    </citation>
    <scope>NUCLEOTIDE SEQUENCE [LARGE SCALE GENOMIC DNA]</scope>
    <source>
        <strain evidence="3">CGMCC 1.16306</strain>
    </source>
</reference>
<evidence type="ECO:0000313" key="2">
    <source>
        <dbReference type="EMBL" id="MFC7357464.1"/>
    </source>
</evidence>
<dbReference type="EMBL" id="JBHTBN010000003">
    <property type="protein sequence ID" value="MFC7357464.1"/>
    <property type="molecule type" value="Genomic_DNA"/>
</dbReference>
<feature type="signal peptide" evidence="1">
    <location>
        <begin position="1"/>
        <end position="18"/>
    </location>
</feature>
<protein>
    <submittedName>
        <fullName evidence="2">Nuclear transport factor 2 family protein</fullName>
    </submittedName>
</protein>
<dbReference type="Proteomes" id="UP001596415">
    <property type="component" value="Unassembled WGS sequence"/>
</dbReference>
<feature type="chain" id="PRO_5045142878" evidence="1">
    <location>
        <begin position="19"/>
        <end position="154"/>
    </location>
</feature>
<proteinExistence type="predicted"/>
<dbReference type="RefSeq" id="WP_380217310.1">
    <property type="nucleotide sequence ID" value="NZ_JBHTBN010000003.1"/>
</dbReference>
<dbReference type="Gene3D" id="3.10.450.50">
    <property type="match status" value="1"/>
</dbReference>
<evidence type="ECO:0000256" key="1">
    <source>
        <dbReference type="SAM" id="SignalP"/>
    </source>
</evidence>
<organism evidence="2 3">
    <name type="scientific">Jejudonia soesokkakensis</name>
    <dbReference type="NCBI Taxonomy" id="1323432"/>
    <lineage>
        <taxon>Bacteria</taxon>
        <taxon>Pseudomonadati</taxon>
        <taxon>Bacteroidota</taxon>
        <taxon>Flavobacteriia</taxon>
        <taxon>Flavobacteriales</taxon>
        <taxon>Flavobacteriaceae</taxon>
        <taxon>Jejudonia</taxon>
    </lineage>
</organism>
<dbReference type="SUPFAM" id="SSF54427">
    <property type="entry name" value="NTF2-like"/>
    <property type="match status" value="1"/>
</dbReference>
<keyword evidence="3" id="KW-1185">Reference proteome</keyword>
<gene>
    <name evidence="2" type="ORF">ACFQO1_07180</name>
</gene>
<dbReference type="InterPro" id="IPR032710">
    <property type="entry name" value="NTF2-like_dom_sf"/>
</dbReference>